<reference evidence="1" key="1">
    <citation type="submission" date="2013-03" db="EMBL/GenBank/DDBJ databases">
        <title>Genome Sequence of the Profundibacterium mesophilum strain KAUST100406-0324T from Red Sea, a novel genus in the family Rhodobacteraceae.</title>
        <authorList>
            <person name="Essack M."/>
            <person name="Alam I."/>
            <person name="Lafi F."/>
            <person name="Alawi W."/>
            <person name="Kamanu F."/>
            <person name="Al-Suwailem A."/>
            <person name="Lee O.O."/>
            <person name="Xu Y."/>
            <person name="Bajic V."/>
            <person name="Qian P.-Y."/>
            <person name="Archer J."/>
        </authorList>
    </citation>
    <scope>NUCLEOTIDE SEQUENCE</scope>
    <source>
        <strain evidence="1">KAUST100406-0324</strain>
    </source>
</reference>
<dbReference type="InterPro" id="IPR023214">
    <property type="entry name" value="HAD_sf"/>
</dbReference>
<dbReference type="GO" id="GO:0018784">
    <property type="term" value="F:(S)-2-haloacid dehalogenase activity"/>
    <property type="evidence" value="ECO:0007669"/>
    <property type="project" value="UniProtKB-EC"/>
</dbReference>
<evidence type="ECO:0000313" key="2">
    <source>
        <dbReference type="Proteomes" id="UP000698242"/>
    </source>
</evidence>
<protein>
    <submittedName>
        <fullName evidence="1">2-haloacid dehalogenase</fullName>
        <ecNumber evidence="1">3.8.1.2</ecNumber>
    </submittedName>
</protein>
<sequence>MREAADLRQKPLDLCWELEPFAEAAEMLRVLKDAGYNTATSSNGSAEMLPGTVRSSGIEHRLGSYR</sequence>
<dbReference type="Proteomes" id="UP000698242">
    <property type="component" value="Unassembled WGS sequence"/>
</dbReference>
<keyword evidence="2" id="KW-1185">Reference proteome</keyword>
<dbReference type="EC" id="3.8.1.2" evidence="1"/>
<dbReference type="AlphaFoldDB" id="A0A921TDD7"/>
<dbReference type="Gene3D" id="3.40.50.1000">
    <property type="entry name" value="HAD superfamily/HAD-like"/>
    <property type="match status" value="1"/>
</dbReference>
<comment type="caution">
    <text evidence="1">The sequence shown here is derived from an EMBL/GenBank/DDBJ whole genome shotgun (WGS) entry which is preliminary data.</text>
</comment>
<name>A0A921TDD7_9RHOB</name>
<keyword evidence="1" id="KW-0378">Hydrolase</keyword>
<dbReference type="SUPFAM" id="SSF56784">
    <property type="entry name" value="HAD-like"/>
    <property type="match status" value="1"/>
</dbReference>
<accession>A0A921TDD7</accession>
<evidence type="ECO:0000313" key="1">
    <source>
        <dbReference type="EMBL" id="KAF0676231.1"/>
    </source>
</evidence>
<gene>
    <name evidence="1" type="ORF">PMES_01388</name>
</gene>
<dbReference type="InterPro" id="IPR036412">
    <property type="entry name" value="HAD-like_sf"/>
</dbReference>
<dbReference type="RefSeq" id="WP_328809150.1">
    <property type="nucleotide sequence ID" value="NZ_APKE01000015.1"/>
</dbReference>
<organism evidence="1 2">
    <name type="scientific">Profundibacterium mesophilum KAUST100406-0324</name>
    <dbReference type="NCBI Taxonomy" id="1037889"/>
    <lineage>
        <taxon>Bacteria</taxon>
        <taxon>Pseudomonadati</taxon>
        <taxon>Pseudomonadota</taxon>
        <taxon>Alphaproteobacteria</taxon>
        <taxon>Rhodobacterales</taxon>
        <taxon>Roseobacteraceae</taxon>
        <taxon>Profundibacterium</taxon>
    </lineage>
</organism>
<proteinExistence type="predicted"/>
<dbReference type="EMBL" id="APKE01000015">
    <property type="protein sequence ID" value="KAF0676231.1"/>
    <property type="molecule type" value="Genomic_DNA"/>
</dbReference>